<sequence>MKAGQKKINRQALRLAATTLILAEGCTTTLNVKTFLRHRGYRAYQADVSKGLFAVAQQEGWAINDNGAFRVYYFPRLAALPQ</sequence>
<dbReference type="STRING" id="662367.SAMN05216167_11622"/>
<protein>
    <submittedName>
        <fullName evidence="1">Uncharacterized protein</fullName>
    </submittedName>
</protein>
<dbReference type="RefSeq" id="WP_093832089.1">
    <property type="nucleotide sequence ID" value="NZ_FOLQ01000016.1"/>
</dbReference>
<dbReference type="AlphaFoldDB" id="A0A1I2BVE1"/>
<dbReference type="Proteomes" id="UP000198598">
    <property type="component" value="Unassembled WGS sequence"/>
</dbReference>
<proteinExistence type="predicted"/>
<evidence type="ECO:0000313" key="2">
    <source>
        <dbReference type="Proteomes" id="UP000198598"/>
    </source>
</evidence>
<organism evidence="1 2">
    <name type="scientific">Spirosoma endophyticum</name>
    <dbReference type="NCBI Taxonomy" id="662367"/>
    <lineage>
        <taxon>Bacteria</taxon>
        <taxon>Pseudomonadati</taxon>
        <taxon>Bacteroidota</taxon>
        <taxon>Cytophagia</taxon>
        <taxon>Cytophagales</taxon>
        <taxon>Cytophagaceae</taxon>
        <taxon>Spirosoma</taxon>
    </lineage>
</organism>
<reference evidence="1 2" key="1">
    <citation type="submission" date="2016-10" db="EMBL/GenBank/DDBJ databases">
        <authorList>
            <person name="de Groot N.N."/>
        </authorList>
    </citation>
    <scope>NUCLEOTIDE SEQUENCE [LARGE SCALE GENOMIC DNA]</scope>
    <source>
        <strain evidence="1 2">DSM 26130</strain>
    </source>
</reference>
<dbReference type="OrthoDB" id="962005at2"/>
<keyword evidence="2" id="KW-1185">Reference proteome</keyword>
<evidence type="ECO:0000313" key="1">
    <source>
        <dbReference type="EMBL" id="SFE60106.1"/>
    </source>
</evidence>
<gene>
    <name evidence="1" type="ORF">SAMN05216167_11622</name>
</gene>
<dbReference type="EMBL" id="FOLQ01000016">
    <property type="protein sequence ID" value="SFE60106.1"/>
    <property type="molecule type" value="Genomic_DNA"/>
</dbReference>
<name>A0A1I2BVE1_9BACT</name>
<accession>A0A1I2BVE1</accession>